<sequence length="89" mass="9801">MDGMYGVPPEYADKALMTPENLIFPPDYHHAFLSAGRIPLFGSDELFSSADGIHRQQDEDDVARHEGQNRLSSSVLSPPPSLHRLPEGA</sequence>
<evidence type="ECO:0000256" key="1">
    <source>
        <dbReference type="SAM" id="MobiDB-lite"/>
    </source>
</evidence>
<name>A0A0B2Q3Z6_GLYSO</name>
<reference evidence="2" key="1">
    <citation type="submission" date="2014-07" db="EMBL/GenBank/DDBJ databases">
        <title>Identification of a novel salt tolerance gene in wild soybean by whole-genome sequencing.</title>
        <authorList>
            <person name="Lam H.-M."/>
            <person name="Qi X."/>
            <person name="Li M.-W."/>
            <person name="Liu X."/>
            <person name="Xie M."/>
            <person name="Ni M."/>
            <person name="Xu X."/>
        </authorList>
    </citation>
    <scope>NUCLEOTIDE SEQUENCE [LARGE SCALE GENOMIC DNA]</scope>
    <source>
        <tissue evidence="2">Root</tissue>
    </source>
</reference>
<feature type="compositionally biased region" description="Basic and acidic residues" evidence="1">
    <location>
        <begin position="54"/>
        <end position="68"/>
    </location>
</feature>
<gene>
    <name evidence="2" type="ORF">glysoja_027166</name>
</gene>
<evidence type="ECO:0000313" key="2">
    <source>
        <dbReference type="EMBL" id="KHN14557.1"/>
    </source>
</evidence>
<dbReference type="AlphaFoldDB" id="A0A0B2Q3Z6"/>
<feature type="region of interest" description="Disordered" evidence="1">
    <location>
        <begin position="54"/>
        <end position="89"/>
    </location>
</feature>
<dbReference type="Proteomes" id="UP000053555">
    <property type="component" value="Unassembled WGS sequence"/>
</dbReference>
<organism evidence="2">
    <name type="scientific">Glycine soja</name>
    <name type="common">Wild soybean</name>
    <dbReference type="NCBI Taxonomy" id="3848"/>
    <lineage>
        <taxon>Eukaryota</taxon>
        <taxon>Viridiplantae</taxon>
        <taxon>Streptophyta</taxon>
        <taxon>Embryophyta</taxon>
        <taxon>Tracheophyta</taxon>
        <taxon>Spermatophyta</taxon>
        <taxon>Magnoliopsida</taxon>
        <taxon>eudicotyledons</taxon>
        <taxon>Gunneridae</taxon>
        <taxon>Pentapetalae</taxon>
        <taxon>rosids</taxon>
        <taxon>fabids</taxon>
        <taxon>Fabales</taxon>
        <taxon>Fabaceae</taxon>
        <taxon>Papilionoideae</taxon>
        <taxon>50 kb inversion clade</taxon>
        <taxon>NPAAA clade</taxon>
        <taxon>indigoferoid/millettioid clade</taxon>
        <taxon>Phaseoleae</taxon>
        <taxon>Glycine</taxon>
        <taxon>Glycine subgen. Soja</taxon>
    </lineage>
</organism>
<dbReference type="EMBL" id="KN661662">
    <property type="protein sequence ID" value="KHN14557.1"/>
    <property type="molecule type" value="Genomic_DNA"/>
</dbReference>
<proteinExistence type="predicted"/>
<accession>A0A0B2Q3Z6</accession>
<protein>
    <submittedName>
        <fullName evidence="2">Uncharacterized protein</fullName>
    </submittedName>
</protein>